<feature type="non-terminal residue" evidence="2">
    <location>
        <position position="1"/>
    </location>
</feature>
<evidence type="ECO:0000256" key="1">
    <source>
        <dbReference type="SAM" id="Phobius"/>
    </source>
</evidence>
<keyword evidence="1" id="KW-1133">Transmembrane helix</keyword>
<keyword evidence="1" id="KW-0812">Transmembrane</keyword>
<gene>
    <name evidence="2" type="ORF">METZ01_LOCUS122781</name>
</gene>
<name>A0A381Y0F2_9ZZZZ</name>
<dbReference type="AlphaFoldDB" id="A0A381Y0F2"/>
<evidence type="ECO:0000313" key="2">
    <source>
        <dbReference type="EMBL" id="SVA69927.1"/>
    </source>
</evidence>
<feature type="transmembrane region" description="Helical" evidence="1">
    <location>
        <begin position="238"/>
        <end position="256"/>
    </location>
</feature>
<accession>A0A381Y0F2</accession>
<dbReference type="EMBL" id="UINC01016874">
    <property type="protein sequence ID" value="SVA69927.1"/>
    <property type="molecule type" value="Genomic_DNA"/>
</dbReference>
<organism evidence="2">
    <name type="scientific">marine metagenome</name>
    <dbReference type="NCBI Taxonomy" id="408172"/>
    <lineage>
        <taxon>unclassified sequences</taxon>
        <taxon>metagenomes</taxon>
        <taxon>ecological metagenomes</taxon>
    </lineage>
</organism>
<reference evidence="2" key="1">
    <citation type="submission" date="2018-05" db="EMBL/GenBank/DDBJ databases">
        <authorList>
            <person name="Lanie J.A."/>
            <person name="Ng W.-L."/>
            <person name="Kazmierczak K.M."/>
            <person name="Andrzejewski T.M."/>
            <person name="Davidsen T.M."/>
            <person name="Wayne K.J."/>
            <person name="Tettelin H."/>
            <person name="Glass J.I."/>
            <person name="Rusch D."/>
            <person name="Podicherti R."/>
            <person name="Tsui H.-C.T."/>
            <person name="Winkler M.E."/>
        </authorList>
    </citation>
    <scope>NUCLEOTIDE SEQUENCE</scope>
</reference>
<protein>
    <submittedName>
        <fullName evidence="2">Uncharacterized protein</fullName>
    </submittedName>
</protein>
<feature type="transmembrane region" description="Helical" evidence="1">
    <location>
        <begin position="268"/>
        <end position="288"/>
    </location>
</feature>
<sequence length="300" mass="30436">VVVGVPAGLISARSLVRTQSVPPFPPIESALKNSTAGSQFVLAALVLMSALWLMASSSYAHDGPHTGDCGGPQIIIEGGQPSSFTLPDQGDETIEVDSDAILTIRGINLPADASLHWGVLGLGTELAGKDLELSSGVTTINVANFSSHARGVYVVEGTLFSGPIELCNIPFELSVSGFSGTTAFAATGVSAVAGVGAVASAPLAASGLSAKLDAKVKVARRKPRGLLRWLPVPAWKHSIFSTLVGAVTGLGLAIVMQQAGINPLSLASAVWGLILGGGVSFGVGYSLGMLKSCLGPPQED</sequence>
<keyword evidence="1" id="KW-0472">Membrane</keyword>
<proteinExistence type="predicted"/>